<dbReference type="Gene3D" id="1.10.579.10">
    <property type="entry name" value="DNA Cyclobutane Dipyrimidine Photolyase, subunit A, domain 3"/>
    <property type="match status" value="1"/>
</dbReference>
<dbReference type="InterPro" id="IPR018394">
    <property type="entry name" value="DNA_photolyase_1_CS_C"/>
</dbReference>
<dbReference type="SUPFAM" id="SSF48173">
    <property type="entry name" value="Cryptochrome/photolyase FAD-binding domain"/>
    <property type="match status" value="1"/>
</dbReference>
<dbReference type="SUPFAM" id="SSF52425">
    <property type="entry name" value="Cryptochrome/photolyase, N-terminal domain"/>
    <property type="match status" value="1"/>
</dbReference>
<comment type="cofactor">
    <cofactor evidence="8">
        <name>FAD</name>
        <dbReference type="ChEBI" id="CHEBI:57692"/>
    </cofactor>
    <text evidence="8">Binds 1 FAD per subunit.</text>
</comment>
<dbReference type="FunFam" id="1.10.579.10:FF:000003">
    <property type="entry name" value="Deoxyribodipyrimidine photo-lyase"/>
    <property type="match status" value="1"/>
</dbReference>
<evidence type="ECO:0000256" key="9">
    <source>
        <dbReference type="PIRSR" id="PIRSR602081-2"/>
    </source>
</evidence>
<comment type="caution">
    <text evidence="12">The sequence shown here is derived from an EMBL/GenBank/DDBJ whole genome shotgun (WGS) entry which is preliminary data.</text>
</comment>
<dbReference type="InterPro" id="IPR002081">
    <property type="entry name" value="Cryptochrome/DNA_photolyase_1"/>
</dbReference>
<dbReference type="PANTHER" id="PTHR11455:SF9">
    <property type="entry name" value="CRYPTOCHROME CIRCADIAN CLOCK 5 ISOFORM X1"/>
    <property type="match status" value="1"/>
</dbReference>
<evidence type="ECO:0000256" key="2">
    <source>
        <dbReference type="ARBA" id="ARBA00013149"/>
    </source>
</evidence>
<evidence type="ECO:0000259" key="11">
    <source>
        <dbReference type="PROSITE" id="PS51645"/>
    </source>
</evidence>
<evidence type="ECO:0000256" key="8">
    <source>
        <dbReference type="PIRSR" id="PIRSR602081-1"/>
    </source>
</evidence>
<accession>A0A7W6CSG3</accession>
<dbReference type="EC" id="4.1.99.3" evidence="2"/>
<evidence type="ECO:0000256" key="10">
    <source>
        <dbReference type="RuleBase" id="RU004182"/>
    </source>
</evidence>
<dbReference type="AlphaFoldDB" id="A0A7W6CSG3"/>
<dbReference type="InterPro" id="IPR014729">
    <property type="entry name" value="Rossmann-like_a/b/a_fold"/>
</dbReference>
<dbReference type="GO" id="GO:0071949">
    <property type="term" value="F:FAD binding"/>
    <property type="evidence" value="ECO:0007669"/>
    <property type="project" value="TreeGrafter"/>
</dbReference>
<feature type="site" description="Electron transfer via tryptophanyl radical" evidence="9">
    <location>
        <position position="363"/>
    </location>
</feature>
<dbReference type="InterPro" id="IPR005101">
    <property type="entry name" value="Cryptochr/Photolyase_FAD-bd"/>
</dbReference>
<evidence type="ECO:0000313" key="12">
    <source>
        <dbReference type="EMBL" id="MBB3964147.1"/>
    </source>
</evidence>
<feature type="domain" description="Photolyase/cryptochrome alpha/beta" evidence="11">
    <location>
        <begin position="7"/>
        <end position="136"/>
    </location>
</feature>
<dbReference type="PROSITE" id="PS51645">
    <property type="entry name" value="PHR_CRY_ALPHA_BETA"/>
    <property type="match status" value="1"/>
</dbReference>
<evidence type="ECO:0000256" key="4">
    <source>
        <dbReference type="ARBA" id="ARBA00022630"/>
    </source>
</evidence>
<feature type="site" description="Electron transfer via tryptophanyl radical" evidence="9">
    <location>
        <position position="310"/>
    </location>
</feature>
<comment type="catalytic activity">
    <reaction evidence="7">
        <text>cyclobutadipyrimidine (in DNA) = 2 pyrimidine residues (in DNA).</text>
        <dbReference type="EC" id="4.1.99.3"/>
    </reaction>
</comment>
<gene>
    <name evidence="12" type="ORF">GGQ67_001786</name>
</gene>
<feature type="binding site" evidence="8">
    <location>
        <begin position="242"/>
        <end position="246"/>
    </location>
    <ligand>
        <name>FAD</name>
        <dbReference type="ChEBI" id="CHEBI:57692"/>
    </ligand>
</feature>
<keyword evidence="13" id="KW-1185">Reference proteome</keyword>
<evidence type="ECO:0000256" key="5">
    <source>
        <dbReference type="ARBA" id="ARBA00022827"/>
    </source>
</evidence>
<feature type="binding site" evidence="8">
    <location>
        <begin position="376"/>
        <end position="378"/>
    </location>
    <ligand>
        <name>FAD</name>
        <dbReference type="ChEBI" id="CHEBI:57692"/>
    </ligand>
</feature>
<dbReference type="InterPro" id="IPR006050">
    <property type="entry name" value="DNA_photolyase_N"/>
</dbReference>
<keyword evidence="5 8" id="KW-0274">FAD</keyword>
<dbReference type="PROSITE" id="PS00394">
    <property type="entry name" value="DNA_PHOTOLYASES_1_1"/>
    <property type="match status" value="1"/>
</dbReference>
<proteinExistence type="inferred from homology"/>
<dbReference type="Pfam" id="PF03441">
    <property type="entry name" value="FAD_binding_7"/>
    <property type="match status" value="1"/>
</dbReference>
<organism evidence="12 13">
    <name type="scientific">Rhizobium metallidurans</name>
    <dbReference type="NCBI Taxonomy" id="1265931"/>
    <lineage>
        <taxon>Bacteria</taxon>
        <taxon>Pseudomonadati</taxon>
        <taxon>Pseudomonadota</taxon>
        <taxon>Alphaproteobacteria</taxon>
        <taxon>Hyphomicrobiales</taxon>
        <taxon>Rhizobiaceae</taxon>
        <taxon>Rhizobium/Agrobacterium group</taxon>
        <taxon>Rhizobium</taxon>
    </lineage>
</organism>
<name>A0A7W6CSG3_9HYPH</name>
<comment type="cofactor">
    <cofactor evidence="1">
        <name>(6R)-5,10-methylene-5,6,7,8-tetrahydrofolate</name>
        <dbReference type="ChEBI" id="CHEBI:15636"/>
    </cofactor>
</comment>
<dbReference type="EMBL" id="JACIDW010000003">
    <property type="protein sequence ID" value="MBB3964147.1"/>
    <property type="molecule type" value="Genomic_DNA"/>
</dbReference>
<feature type="binding site" evidence="8">
    <location>
        <position position="230"/>
    </location>
    <ligand>
        <name>FAD</name>
        <dbReference type="ChEBI" id="CHEBI:57692"/>
    </ligand>
</feature>
<sequence length="481" mass="54118">MSDDAAKPLILWFRKDLRLDDNHALHAACRTGRPIIPLYIREPSSSGTGPLGGAQAWWLHHSLASLTASIEALGGTLNLVSGDALDVLGAVIKKTGADTVMWNRRYDPPGIAIDTRIKRELEQQGLDAQSFAGQLLHEPSRLKTGGGTPYRVYTPFWRALEGAGEPPHPVDAPRKVEFGPELAASETLTSWKLLPTKPDWAKDFDEVWTAGEEAARERLADFLDESLDGYKSDRDFPARQSTSMMSPYLALGVISPARIWEETRGLDVPADDLVHFRKELAWREFSYHLLFHFPKLPYANWNDRFDGFEWSNSETHFRAWTKGMTGYPIVDAGMRQLWKHGFMHNRVRMIVASFLIKDLMIDWRRGEAWFRDTLVDADPASNAASWQWVAGCGADAAPFFRIFNPVLQGEKFDRDGAYVREFVPELAALDTKYIHKPFAAPQSVLDKADIRLGETYPKPIVDHATARDRALKAYNAVKDAA</sequence>
<dbReference type="InterPro" id="IPR036134">
    <property type="entry name" value="Crypto/Photolyase_FAD-like_sf"/>
</dbReference>
<evidence type="ECO:0000256" key="3">
    <source>
        <dbReference type="ARBA" id="ARBA00014046"/>
    </source>
</evidence>
<dbReference type="RefSeq" id="WP_183899783.1">
    <property type="nucleotide sequence ID" value="NZ_JACIDW010000003.1"/>
</dbReference>
<keyword evidence="12" id="KW-0456">Lyase</keyword>
<dbReference type="PRINTS" id="PR00147">
    <property type="entry name" value="DNAPHOTLYASE"/>
</dbReference>
<keyword evidence="6 10" id="KW-0157">Chromophore</keyword>
<evidence type="ECO:0000313" key="13">
    <source>
        <dbReference type="Proteomes" id="UP000582090"/>
    </source>
</evidence>
<dbReference type="PROSITE" id="PS00691">
    <property type="entry name" value="DNA_PHOTOLYASES_1_2"/>
    <property type="match status" value="1"/>
</dbReference>
<dbReference type="GO" id="GO:0003904">
    <property type="term" value="F:deoxyribodipyrimidine photo-lyase activity"/>
    <property type="evidence" value="ECO:0007669"/>
    <property type="project" value="UniProtKB-EC"/>
</dbReference>
<dbReference type="GO" id="GO:0003677">
    <property type="term" value="F:DNA binding"/>
    <property type="evidence" value="ECO:0007669"/>
    <property type="project" value="TreeGrafter"/>
</dbReference>
<evidence type="ECO:0000256" key="1">
    <source>
        <dbReference type="ARBA" id="ARBA00001932"/>
    </source>
</evidence>
<dbReference type="GO" id="GO:0009416">
    <property type="term" value="P:response to light stimulus"/>
    <property type="evidence" value="ECO:0007669"/>
    <property type="project" value="TreeGrafter"/>
</dbReference>
<protein>
    <recommendedName>
        <fullName evidence="3">Deoxyribodipyrimidine photo-lyase</fullName>
        <ecNumber evidence="2">4.1.99.3</ecNumber>
    </recommendedName>
</protein>
<evidence type="ECO:0000256" key="7">
    <source>
        <dbReference type="ARBA" id="ARBA00033999"/>
    </source>
</evidence>
<feature type="binding site" evidence="8">
    <location>
        <position position="276"/>
    </location>
    <ligand>
        <name>FAD</name>
        <dbReference type="ChEBI" id="CHEBI:57692"/>
    </ligand>
</feature>
<dbReference type="Gene3D" id="1.25.40.80">
    <property type="match status" value="1"/>
</dbReference>
<dbReference type="InterPro" id="IPR036155">
    <property type="entry name" value="Crypto/Photolyase_N_sf"/>
</dbReference>
<dbReference type="GO" id="GO:0000719">
    <property type="term" value="P:photoreactive repair"/>
    <property type="evidence" value="ECO:0007669"/>
    <property type="project" value="UniProtKB-ARBA"/>
</dbReference>
<feature type="site" description="Electron transfer via tryptophanyl radical" evidence="9">
    <location>
        <position position="386"/>
    </location>
</feature>
<dbReference type="PANTHER" id="PTHR11455">
    <property type="entry name" value="CRYPTOCHROME"/>
    <property type="match status" value="1"/>
</dbReference>
<evidence type="ECO:0000256" key="6">
    <source>
        <dbReference type="ARBA" id="ARBA00022991"/>
    </source>
</evidence>
<dbReference type="Pfam" id="PF00875">
    <property type="entry name" value="DNA_photolyase"/>
    <property type="match status" value="1"/>
</dbReference>
<dbReference type="Proteomes" id="UP000582090">
    <property type="component" value="Unassembled WGS sequence"/>
</dbReference>
<comment type="similarity">
    <text evidence="10">Belongs to the DNA photolyase family.</text>
</comment>
<keyword evidence="4 8" id="KW-0285">Flavoprotein</keyword>
<reference evidence="12 13" key="1">
    <citation type="submission" date="2020-08" db="EMBL/GenBank/DDBJ databases">
        <title>Genomic Encyclopedia of Type Strains, Phase IV (KMG-IV): sequencing the most valuable type-strain genomes for metagenomic binning, comparative biology and taxonomic classification.</title>
        <authorList>
            <person name="Goeker M."/>
        </authorList>
    </citation>
    <scope>NUCLEOTIDE SEQUENCE [LARGE SCALE GENOMIC DNA]</scope>
    <source>
        <strain evidence="12 13">DSM 26575</strain>
    </source>
</reference>
<dbReference type="Gene3D" id="3.40.50.620">
    <property type="entry name" value="HUPs"/>
    <property type="match status" value="1"/>
</dbReference>